<dbReference type="STRING" id="1776384.GCA_900086585_00641"/>
<dbReference type="Pfam" id="PF12724">
    <property type="entry name" value="Flavodoxin_5"/>
    <property type="match status" value="1"/>
</dbReference>
<gene>
    <name evidence="2" type="ORF">DW099_10815</name>
</gene>
<accession>A0A415E0N3</accession>
<evidence type="ECO:0000259" key="1">
    <source>
        <dbReference type="Pfam" id="PF12724"/>
    </source>
</evidence>
<organism evidence="2 3">
    <name type="scientific">Emergencia timonensis</name>
    <dbReference type="NCBI Taxonomy" id="1776384"/>
    <lineage>
        <taxon>Bacteria</taxon>
        <taxon>Bacillati</taxon>
        <taxon>Bacillota</taxon>
        <taxon>Clostridia</taxon>
        <taxon>Peptostreptococcales</taxon>
        <taxon>Anaerovoracaceae</taxon>
        <taxon>Emergencia</taxon>
    </lineage>
</organism>
<dbReference type="GO" id="GO:0006783">
    <property type="term" value="P:heme biosynthetic process"/>
    <property type="evidence" value="ECO:0007669"/>
    <property type="project" value="TreeGrafter"/>
</dbReference>
<dbReference type="InterPro" id="IPR026816">
    <property type="entry name" value="Flavodoxin_dom"/>
</dbReference>
<dbReference type="AlphaFoldDB" id="A0A415E0N3"/>
<dbReference type="InterPro" id="IPR052200">
    <property type="entry name" value="Protoporphyrinogen_IX_DH"/>
</dbReference>
<dbReference type="Proteomes" id="UP000284841">
    <property type="component" value="Unassembled WGS sequence"/>
</dbReference>
<reference evidence="2 3" key="1">
    <citation type="submission" date="2018-08" db="EMBL/GenBank/DDBJ databases">
        <title>A genome reference for cultivated species of the human gut microbiota.</title>
        <authorList>
            <person name="Zou Y."/>
            <person name="Xue W."/>
            <person name="Luo G."/>
        </authorList>
    </citation>
    <scope>NUCLEOTIDE SEQUENCE [LARGE SCALE GENOMIC DNA]</scope>
    <source>
        <strain evidence="2 3">AM07-24</strain>
    </source>
</reference>
<dbReference type="EMBL" id="QRMS01000003">
    <property type="protein sequence ID" value="RHJ87187.1"/>
    <property type="molecule type" value="Genomic_DNA"/>
</dbReference>
<evidence type="ECO:0000313" key="3">
    <source>
        <dbReference type="Proteomes" id="UP000284841"/>
    </source>
</evidence>
<keyword evidence="3" id="KW-1185">Reference proteome</keyword>
<proteinExistence type="predicted"/>
<dbReference type="OrthoDB" id="2146857at2"/>
<dbReference type="PANTHER" id="PTHR38030">
    <property type="entry name" value="PROTOPORPHYRINOGEN IX DEHYDROGENASE [MENAQUINONE]"/>
    <property type="match status" value="1"/>
</dbReference>
<dbReference type="PANTHER" id="PTHR38030:SF2">
    <property type="entry name" value="PROTOPORPHYRINOGEN IX DEHYDROGENASE [QUINONE]"/>
    <property type="match status" value="1"/>
</dbReference>
<feature type="domain" description="Flavodoxin" evidence="1">
    <location>
        <begin position="5"/>
        <end position="139"/>
    </location>
</feature>
<evidence type="ECO:0000313" key="2">
    <source>
        <dbReference type="EMBL" id="RHJ87187.1"/>
    </source>
</evidence>
<protein>
    <recommendedName>
        <fullName evidence="1">Flavodoxin domain-containing protein</fullName>
    </recommendedName>
</protein>
<dbReference type="GO" id="GO:0010181">
    <property type="term" value="F:FMN binding"/>
    <property type="evidence" value="ECO:0007669"/>
    <property type="project" value="TreeGrafter"/>
</dbReference>
<name>A0A415E0N3_9FIRM</name>
<dbReference type="RefSeq" id="WP_067533805.1">
    <property type="nucleotide sequence ID" value="NZ_AP025567.1"/>
</dbReference>
<sequence length="173" mass="19803">MEKTLVIYKSNTGFAEKYAKWLSEELNCDLLNYENRNTINWSDYEAVIYGGGIYAGSINGIDWLKSKLPELKNKKVVVYATGAMPADAPETKEAMEKNFTEAEAAQVKSFFLHSGLCYEKMAFKHKLMMKMFCKMLKTKNPQTYQILRLSFDHTSKEALKPLLAYINGNEQRG</sequence>
<dbReference type="GO" id="GO:0070819">
    <property type="term" value="F:menaquinone-dependent protoporphyrinogen oxidase activity"/>
    <property type="evidence" value="ECO:0007669"/>
    <property type="project" value="TreeGrafter"/>
</dbReference>
<dbReference type="Gene3D" id="3.40.50.360">
    <property type="match status" value="1"/>
</dbReference>
<dbReference type="GeneID" id="83003048"/>
<dbReference type="InterPro" id="IPR029039">
    <property type="entry name" value="Flavoprotein-like_sf"/>
</dbReference>
<dbReference type="SUPFAM" id="SSF52218">
    <property type="entry name" value="Flavoproteins"/>
    <property type="match status" value="1"/>
</dbReference>
<comment type="caution">
    <text evidence="2">The sequence shown here is derived from an EMBL/GenBank/DDBJ whole genome shotgun (WGS) entry which is preliminary data.</text>
</comment>